<dbReference type="EMBL" id="CADCUG010000130">
    <property type="protein sequence ID" value="CAA9349009.1"/>
    <property type="molecule type" value="Genomic_DNA"/>
</dbReference>
<accession>A0A6J4M3K1</accession>
<feature type="non-terminal residue" evidence="2">
    <location>
        <position position="93"/>
    </location>
</feature>
<protein>
    <submittedName>
        <fullName evidence="2">Uncharacterized protein</fullName>
    </submittedName>
</protein>
<organism evidence="2">
    <name type="scientific">uncultured Nocardioidaceae bacterium</name>
    <dbReference type="NCBI Taxonomy" id="253824"/>
    <lineage>
        <taxon>Bacteria</taxon>
        <taxon>Bacillati</taxon>
        <taxon>Actinomycetota</taxon>
        <taxon>Actinomycetes</taxon>
        <taxon>Propionibacteriales</taxon>
        <taxon>Nocardioidaceae</taxon>
        <taxon>environmental samples</taxon>
    </lineage>
</organism>
<feature type="compositionally biased region" description="Low complexity" evidence="1">
    <location>
        <begin position="82"/>
        <end position="93"/>
    </location>
</feature>
<gene>
    <name evidence="2" type="ORF">AVDCRST_MAG29-2103</name>
</gene>
<reference evidence="2" key="1">
    <citation type="submission" date="2020-02" db="EMBL/GenBank/DDBJ databases">
        <authorList>
            <person name="Meier V. D."/>
        </authorList>
    </citation>
    <scope>NUCLEOTIDE SEQUENCE</scope>
    <source>
        <strain evidence="2">AVDCRST_MAG29</strain>
    </source>
</reference>
<evidence type="ECO:0000313" key="2">
    <source>
        <dbReference type="EMBL" id="CAA9349009.1"/>
    </source>
</evidence>
<name>A0A6J4M3K1_9ACTN</name>
<feature type="region of interest" description="Disordered" evidence="1">
    <location>
        <begin position="39"/>
        <end position="93"/>
    </location>
</feature>
<feature type="compositionally biased region" description="Low complexity" evidence="1">
    <location>
        <begin position="62"/>
        <end position="74"/>
    </location>
</feature>
<sequence>WPMGTQLEWTITTLVIGLSRQVVVQRCRRRFGCTTCGTAGRRWRSPPGSTRRWSRSGSDTPTSASRSTFTATSRQACTTTPLSGSLASSSALV</sequence>
<evidence type="ECO:0000256" key="1">
    <source>
        <dbReference type="SAM" id="MobiDB-lite"/>
    </source>
</evidence>
<proteinExistence type="predicted"/>
<feature type="non-terminal residue" evidence="2">
    <location>
        <position position="1"/>
    </location>
</feature>
<dbReference type="AlphaFoldDB" id="A0A6J4M3K1"/>